<name>E1ZGQ1_CHLVA</name>
<protein>
    <recommendedName>
        <fullName evidence="5">Cns1/TTC4 wheel domain-containing protein</fullName>
    </recommendedName>
</protein>
<dbReference type="SUPFAM" id="SSF48452">
    <property type="entry name" value="TPR-like"/>
    <property type="match status" value="1"/>
</dbReference>
<dbReference type="GeneID" id="17354475"/>
<feature type="compositionally biased region" description="Acidic residues" evidence="4">
    <location>
        <begin position="1"/>
        <end position="11"/>
    </location>
</feature>
<dbReference type="KEGG" id="cvr:CHLNCDRAFT_134762"/>
<dbReference type="InParanoid" id="E1ZGQ1"/>
<dbReference type="GO" id="GO:0006457">
    <property type="term" value="P:protein folding"/>
    <property type="evidence" value="ECO:0007669"/>
    <property type="project" value="TreeGrafter"/>
</dbReference>
<dbReference type="Proteomes" id="UP000008141">
    <property type="component" value="Unassembled WGS sequence"/>
</dbReference>
<dbReference type="eggNOG" id="KOG0551">
    <property type="taxonomic scope" value="Eukaryota"/>
</dbReference>
<evidence type="ECO:0000259" key="5">
    <source>
        <dbReference type="Pfam" id="PF18972"/>
    </source>
</evidence>
<comment type="similarity">
    <text evidence="3">Belongs to the TTC4 family.</text>
</comment>
<dbReference type="Pfam" id="PF18972">
    <property type="entry name" value="Wheel"/>
    <property type="match status" value="1"/>
</dbReference>
<dbReference type="OrthoDB" id="420195at2759"/>
<evidence type="ECO:0000313" key="6">
    <source>
        <dbReference type="EMBL" id="EFN54795.1"/>
    </source>
</evidence>
<feature type="region of interest" description="Disordered" evidence="4">
    <location>
        <begin position="1"/>
        <end position="24"/>
    </location>
</feature>
<keyword evidence="1" id="KW-0677">Repeat</keyword>
<evidence type="ECO:0000256" key="3">
    <source>
        <dbReference type="ARBA" id="ARBA00023602"/>
    </source>
</evidence>
<feature type="domain" description="Cns1/TTC4 wheel" evidence="5">
    <location>
        <begin position="260"/>
        <end position="321"/>
    </location>
</feature>
<dbReference type="OMA" id="HWAINRY"/>
<evidence type="ECO:0000256" key="2">
    <source>
        <dbReference type="ARBA" id="ARBA00022803"/>
    </source>
</evidence>
<proteinExistence type="inferred from homology"/>
<sequence>MVFTDSDEDEPPPPQLKQPPPGLRNEDIPALFWQVVMTGCRMHDLLAIAMDELPEDMGDHPDAAALKAIMADTTPEESAEGFKNLGNDALKAGLRHKKKFYLRQAIEQYGKGLEVQCSDAALNSILCSNRAHVNLLLGNLRNAYQDGLAALRHNDKNIKAFYRAAKGALGLRKYDRCIELCEQGLRLEPDNRELKDISQRAAVEKDAQVQRDDAEQQRQARIRSPARQLASTVLARGWRVGRPQFTIGDRRPSVDEDGLVHWPALFFYPEAAMQHDVVDDVCEEDTFRDHLDLMFGPEAPPLEWDARGEYSRDAIEVYYLSHAATPLTKQQLAEVYFGGWPEVSEEGPQRYGPNAAGWVRVSEGWTLRDALAREDHIIPGIPAFFVLAKGSDFRQRFLDGDIPLL</sequence>
<dbReference type="SMART" id="SM00028">
    <property type="entry name" value="TPR"/>
    <property type="match status" value="2"/>
</dbReference>
<organism evidence="7">
    <name type="scientific">Chlorella variabilis</name>
    <name type="common">Green alga</name>
    <dbReference type="NCBI Taxonomy" id="554065"/>
    <lineage>
        <taxon>Eukaryota</taxon>
        <taxon>Viridiplantae</taxon>
        <taxon>Chlorophyta</taxon>
        <taxon>core chlorophytes</taxon>
        <taxon>Trebouxiophyceae</taxon>
        <taxon>Chlorellales</taxon>
        <taxon>Chlorellaceae</taxon>
        <taxon>Chlorella clade</taxon>
        <taxon>Chlorella</taxon>
    </lineage>
</organism>
<reference evidence="6 7" key="1">
    <citation type="journal article" date="2010" name="Plant Cell">
        <title>The Chlorella variabilis NC64A genome reveals adaptation to photosymbiosis, coevolution with viruses, and cryptic sex.</title>
        <authorList>
            <person name="Blanc G."/>
            <person name="Duncan G."/>
            <person name="Agarkova I."/>
            <person name="Borodovsky M."/>
            <person name="Gurnon J."/>
            <person name="Kuo A."/>
            <person name="Lindquist E."/>
            <person name="Lucas S."/>
            <person name="Pangilinan J."/>
            <person name="Polle J."/>
            <person name="Salamov A."/>
            <person name="Terry A."/>
            <person name="Yamada T."/>
            <person name="Dunigan D.D."/>
            <person name="Grigoriev I.V."/>
            <person name="Claverie J.M."/>
            <person name="Van Etten J.L."/>
        </authorList>
    </citation>
    <scope>NUCLEOTIDE SEQUENCE [LARGE SCALE GENOMIC DNA]</scope>
    <source>
        <strain evidence="6 7">NC64A</strain>
    </source>
</reference>
<evidence type="ECO:0000313" key="7">
    <source>
        <dbReference type="Proteomes" id="UP000008141"/>
    </source>
</evidence>
<dbReference type="EMBL" id="GL433846">
    <property type="protein sequence ID" value="EFN54795.1"/>
    <property type="molecule type" value="Genomic_DNA"/>
</dbReference>
<dbReference type="Gene3D" id="1.25.40.10">
    <property type="entry name" value="Tetratricopeptide repeat domain"/>
    <property type="match status" value="1"/>
</dbReference>
<feature type="compositionally biased region" description="Pro residues" evidence="4">
    <location>
        <begin position="12"/>
        <end position="22"/>
    </location>
</feature>
<dbReference type="InterPro" id="IPR019734">
    <property type="entry name" value="TPR_rpt"/>
</dbReference>
<dbReference type="FunCoup" id="E1ZGQ1">
    <property type="interactions" value="1718"/>
</dbReference>
<dbReference type="PANTHER" id="PTHR46035">
    <property type="entry name" value="TETRATRICOPEPTIDE REPEAT PROTEIN 4"/>
    <property type="match status" value="1"/>
</dbReference>
<dbReference type="CDD" id="cd21377">
    <property type="entry name" value="CTWD_Cns1-like"/>
    <property type="match status" value="1"/>
</dbReference>
<dbReference type="PANTHER" id="PTHR46035:SF1">
    <property type="entry name" value="TETRATRICOPEPTIDE REPEAT PROTEIN 4"/>
    <property type="match status" value="1"/>
</dbReference>
<gene>
    <name evidence="6" type="ORF">CHLNCDRAFT_134762</name>
</gene>
<evidence type="ECO:0000256" key="4">
    <source>
        <dbReference type="SAM" id="MobiDB-lite"/>
    </source>
</evidence>
<dbReference type="InterPro" id="IPR044059">
    <property type="entry name" value="Csn1/TTC4_wheel"/>
</dbReference>
<evidence type="ECO:0000256" key="1">
    <source>
        <dbReference type="ARBA" id="ARBA00022737"/>
    </source>
</evidence>
<dbReference type="RefSeq" id="XP_005846897.1">
    <property type="nucleotide sequence ID" value="XM_005846835.1"/>
</dbReference>
<dbReference type="AlphaFoldDB" id="E1ZGQ1"/>
<dbReference type="STRING" id="554065.E1ZGQ1"/>
<dbReference type="GO" id="GO:0005829">
    <property type="term" value="C:cytosol"/>
    <property type="evidence" value="ECO:0007669"/>
    <property type="project" value="TreeGrafter"/>
</dbReference>
<dbReference type="GO" id="GO:0051879">
    <property type="term" value="F:Hsp90 protein binding"/>
    <property type="evidence" value="ECO:0007669"/>
    <property type="project" value="InterPro"/>
</dbReference>
<dbReference type="GO" id="GO:0005634">
    <property type="term" value="C:nucleus"/>
    <property type="evidence" value="ECO:0007669"/>
    <property type="project" value="TreeGrafter"/>
</dbReference>
<keyword evidence="7" id="KW-1185">Reference proteome</keyword>
<keyword evidence="2" id="KW-0802">TPR repeat</keyword>
<dbReference type="GO" id="GO:0030544">
    <property type="term" value="F:Hsp70 protein binding"/>
    <property type="evidence" value="ECO:0007669"/>
    <property type="project" value="TreeGrafter"/>
</dbReference>
<accession>E1ZGQ1</accession>
<dbReference type="InterPro" id="IPR011990">
    <property type="entry name" value="TPR-like_helical_dom_sf"/>
</dbReference>